<dbReference type="WBParaSite" id="NBR_0001868401-mRNA-1">
    <property type="protein sequence ID" value="NBR_0001868401-mRNA-1"/>
    <property type="gene ID" value="NBR_0001868401"/>
</dbReference>
<reference evidence="3" key="1">
    <citation type="submission" date="2017-02" db="UniProtKB">
        <authorList>
            <consortium name="WormBaseParasite"/>
        </authorList>
    </citation>
    <scope>IDENTIFICATION</scope>
</reference>
<evidence type="ECO:0000313" key="2">
    <source>
        <dbReference type="Proteomes" id="UP000271162"/>
    </source>
</evidence>
<proteinExistence type="predicted"/>
<gene>
    <name evidence="1" type="ORF">NBR_LOCUS18685</name>
</gene>
<dbReference type="Proteomes" id="UP000271162">
    <property type="component" value="Unassembled WGS sequence"/>
</dbReference>
<dbReference type="STRING" id="27835.A0A0N4YN83"/>
<dbReference type="EMBL" id="UYSL01023605">
    <property type="protein sequence ID" value="VDL82410.1"/>
    <property type="molecule type" value="Genomic_DNA"/>
</dbReference>
<dbReference type="AlphaFoldDB" id="A0A0N4YN83"/>
<reference evidence="1 2" key="2">
    <citation type="submission" date="2018-11" db="EMBL/GenBank/DDBJ databases">
        <authorList>
            <consortium name="Pathogen Informatics"/>
        </authorList>
    </citation>
    <scope>NUCLEOTIDE SEQUENCE [LARGE SCALE GENOMIC DNA]</scope>
</reference>
<accession>A0A0N4YN83</accession>
<protein>
    <submittedName>
        <fullName evidence="3">Ribosomal_L7Ae domain-containing protein</fullName>
    </submittedName>
</protein>
<organism evidence="3">
    <name type="scientific">Nippostrongylus brasiliensis</name>
    <name type="common">Rat hookworm</name>
    <dbReference type="NCBI Taxonomy" id="27835"/>
    <lineage>
        <taxon>Eukaryota</taxon>
        <taxon>Metazoa</taxon>
        <taxon>Ecdysozoa</taxon>
        <taxon>Nematoda</taxon>
        <taxon>Chromadorea</taxon>
        <taxon>Rhabditida</taxon>
        <taxon>Rhabditina</taxon>
        <taxon>Rhabditomorpha</taxon>
        <taxon>Strongyloidea</taxon>
        <taxon>Heligmosomidae</taxon>
        <taxon>Nippostrongylus</taxon>
    </lineage>
</organism>
<name>A0A0N4YN83_NIPBR</name>
<keyword evidence="2" id="KW-1185">Reference proteome</keyword>
<evidence type="ECO:0000313" key="1">
    <source>
        <dbReference type="EMBL" id="VDL82410.1"/>
    </source>
</evidence>
<evidence type="ECO:0000313" key="3">
    <source>
        <dbReference type="WBParaSite" id="NBR_0001868401-mRNA-1"/>
    </source>
</evidence>
<sequence length="225" mass="25244">MDVSDGERASKFLLLMPDGFAMMRTFFKEQANVHWQLYEKLNEMSSILEQAEERSCVVVGPTTDTIIPKKSCCRLAGALAEAARGGVKVIAAIELAKATATLAKKNIVSLVPAIESGKEPSHGPSARPRGTCAENYSKGVIKDYYEALRGYIKAEVELPPLEEKISRSARARNYFKDKKEYWSLLRFLNSRAVRFHLVSSLVELTVWLFTFDELATFYHIIWSSG</sequence>